<feature type="domain" description="NADP-dependent oxidoreductase" evidence="2">
    <location>
        <begin position="17"/>
        <end position="279"/>
    </location>
</feature>
<evidence type="ECO:0000259" key="2">
    <source>
        <dbReference type="Pfam" id="PF00248"/>
    </source>
</evidence>
<evidence type="ECO:0000313" key="4">
    <source>
        <dbReference type="Proteomes" id="UP000473325"/>
    </source>
</evidence>
<dbReference type="InterPro" id="IPR050791">
    <property type="entry name" value="Aldo-Keto_reductase"/>
</dbReference>
<dbReference type="PANTHER" id="PTHR43625">
    <property type="entry name" value="AFLATOXIN B1 ALDEHYDE REDUCTASE"/>
    <property type="match status" value="1"/>
</dbReference>
<keyword evidence="1" id="KW-0560">Oxidoreductase</keyword>
<dbReference type="InterPro" id="IPR023210">
    <property type="entry name" value="NADP_OxRdtase_dom"/>
</dbReference>
<comment type="caution">
    <text evidence="3">The sequence shown here is derived from an EMBL/GenBank/DDBJ whole genome shotgun (WGS) entry which is preliminary data.</text>
</comment>
<keyword evidence="4" id="KW-1185">Reference proteome</keyword>
<dbReference type="GO" id="GO:0005737">
    <property type="term" value="C:cytoplasm"/>
    <property type="evidence" value="ECO:0007669"/>
    <property type="project" value="TreeGrafter"/>
</dbReference>
<dbReference type="GO" id="GO:0016491">
    <property type="term" value="F:oxidoreductase activity"/>
    <property type="evidence" value="ECO:0007669"/>
    <property type="project" value="UniProtKB-KW"/>
</dbReference>
<dbReference type="EMBL" id="WUEK01000005">
    <property type="protein sequence ID" value="MXG89666.1"/>
    <property type="molecule type" value="Genomic_DNA"/>
</dbReference>
<dbReference type="PANTHER" id="PTHR43625:SF40">
    <property type="entry name" value="ALDO-KETO REDUCTASE YAKC [NADP(+)]"/>
    <property type="match status" value="1"/>
</dbReference>
<dbReference type="CDD" id="cd19088">
    <property type="entry name" value="AKR_AKR13B1"/>
    <property type="match status" value="1"/>
</dbReference>
<dbReference type="Gene3D" id="3.20.20.100">
    <property type="entry name" value="NADP-dependent oxidoreductase domain"/>
    <property type="match status" value="1"/>
</dbReference>
<proteinExistence type="predicted"/>
<dbReference type="Proteomes" id="UP000473325">
    <property type="component" value="Unassembled WGS sequence"/>
</dbReference>
<gene>
    <name evidence="3" type="ORF">GRQ65_08895</name>
</gene>
<organism evidence="3 4">
    <name type="scientific">Nocardioides flavescens</name>
    <dbReference type="NCBI Taxonomy" id="2691959"/>
    <lineage>
        <taxon>Bacteria</taxon>
        <taxon>Bacillati</taxon>
        <taxon>Actinomycetota</taxon>
        <taxon>Actinomycetes</taxon>
        <taxon>Propionibacteriales</taxon>
        <taxon>Nocardioidaceae</taxon>
        <taxon>Nocardioides</taxon>
    </lineage>
</organism>
<dbReference type="AlphaFoldDB" id="A0A6L7EVE0"/>
<accession>A0A6L7EVE0</accession>
<protein>
    <submittedName>
        <fullName evidence="3">Oxidoreductase</fullName>
    </submittedName>
</protein>
<sequence length="282" mass="30806">MIPGYRPVVKHLTDVSRMGYGAMQLAGPHVFGPPADPEEAKRVLVRALDLGVDHIDTSDFYGPFVTNEIIREALHPYDRDLCIVTKVGARRDDEGNWLPDFEPESIRRQVHDNLGRLGTDRLGGVNLRLMDPSADFRAQWEVLAELQSEGLIGDLGLSEVTAEHVATAQEIAPVACVQNQFNIAQRGDDPLIASLAEQGVLYVPYFPLGGFTPFDTTELDRIGASYDATGRQVALAWLLQHSPNILLIPGTSSVAHLEENVAARDLVLSDEDVAALDSLHPA</sequence>
<name>A0A6L7EVE0_9ACTN</name>
<dbReference type="NCBIfam" id="NF007695">
    <property type="entry name" value="PRK10376.1"/>
    <property type="match status" value="1"/>
</dbReference>
<dbReference type="InterPro" id="IPR036812">
    <property type="entry name" value="NAD(P)_OxRdtase_dom_sf"/>
</dbReference>
<dbReference type="SUPFAM" id="SSF51430">
    <property type="entry name" value="NAD(P)-linked oxidoreductase"/>
    <property type="match status" value="1"/>
</dbReference>
<dbReference type="Pfam" id="PF00248">
    <property type="entry name" value="Aldo_ket_red"/>
    <property type="match status" value="1"/>
</dbReference>
<reference evidence="3 4" key="1">
    <citation type="submission" date="2019-12" db="EMBL/GenBank/DDBJ databases">
        <authorList>
            <person name="Kun Z."/>
        </authorList>
    </citation>
    <scope>NUCLEOTIDE SEQUENCE [LARGE SCALE GENOMIC DNA]</scope>
    <source>
        <strain evidence="3 4">YIM 123512</strain>
    </source>
</reference>
<evidence type="ECO:0000256" key="1">
    <source>
        <dbReference type="ARBA" id="ARBA00023002"/>
    </source>
</evidence>
<evidence type="ECO:0000313" key="3">
    <source>
        <dbReference type="EMBL" id="MXG89666.1"/>
    </source>
</evidence>